<sequence length="510" mass="59189">MEEYSGMDYMVPNQGLIACCECGTAIQPNPVNKCVACLRANVDITEGIPKTGQLYSCKFCERYFVPPTTWVHAKLESKELLSICLKKLKPSMSKVRLTDACFIWTEPHSRRVKVKLTVQKEVISSAVLQQSCIVEFTQYNQMCDECRRVEAKDYWRACVQVRQKVQFKKTLFYLEQLILKYKAHVSVNNIRPVPTGIDFYYAKQSDARKLLDFLTAQLPIKYHYSKQLISHDTKCNTYDYKHTYCVEVAPITKDALCILPKQVAVSYGNMNQLVLCQRVNNMIQLIDPSTLQWYEVNAEKYWKDPFEILCQPKQLSEFYVLEVEEVRGVVLPTCHGHISQKHVLADVWLVRSNQVGQSGAQQFSARTHIGHLLNPGDLVLGYDLANSNLNNEILDKMKEERIPDVIICKKWYDKELRQKKRKWKLKRLLPDEMLSTTSAGNEFEGFMQDLEEDETLREKINIYKDNDKISKLENEMDEYYDDLPNGPTLEEMLEDLNLDDVEMKSVDEDC</sequence>
<dbReference type="Pfam" id="PF21193">
    <property type="entry name" value="NMD_SH3"/>
    <property type="match status" value="1"/>
</dbReference>
<evidence type="ECO:0000256" key="6">
    <source>
        <dbReference type="ARBA" id="ARBA00022927"/>
    </source>
</evidence>
<dbReference type="InterPro" id="IPR048899">
    <property type="entry name" value="NMD_SH3"/>
</dbReference>
<dbReference type="Proteomes" id="UP000046392">
    <property type="component" value="Unplaced"/>
</dbReference>
<evidence type="ECO:0000256" key="7">
    <source>
        <dbReference type="ARBA" id="ARBA00023242"/>
    </source>
</evidence>
<dbReference type="AlphaFoldDB" id="A0A0N5CB91"/>
<evidence type="ECO:0000256" key="8">
    <source>
        <dbReference type="RuleBase" id="RU364108"/>
    </source>
</evidence>
<evidence type="ECO:0000256" key="5">
    <source>
        <dbReference type="ARBA" id="ARBA00022490"/>
    </source>
</evidence>
<evidence type="ECO:0000313" key="12">
    <source>
        <dbReference type="Proteomes" id="UP000046392"/>
    </source>
</evidence>
<feature type="domain" description="Nmd3 N-terminal" evidence="9">
    <location>
        <begin position="19"/>
        <end position="248"/>
    </location>
</feature>
<comment type="similarity">
    <text evidence="2 8">Belongs to the NMD3 family.</text>
</comment>
<evidence type="ECO:0000256" key="2">
    <source>
        <dbReference type="ARBA" id="ARBA00009794"/>
    </source>
</evidence>
<keyword evidence="7 8" id="KW-0539">Nucleus</keyword>
<evidence type="ECO:0000259" key="11">
    <source>
        <dbReference type="Pfam" id="PF21193"/>
    </source>
</evidence>
<dbReference type="GO" id="GO:0000055">
    <property type="term" value="P:ribosomal large subunit export from nucleus"/>
    <property type="evidence" value="ECO:0007669"/>
    <property type="project" value="TreeGrafter"/>
</dbReference>
<comment type="subcellular location">
    <subcellularLocation>
        <location evidence="8">Cytoplasm</location>
    </subcellularLocation>
    <subcellularLocation>
        <location evidence="8">Nucleus</location>
    </subcellularLocation>
</comment>
<dbReference type="Pfam" id="PF04981">
    <property type="entry name" value="NMD3"/>
    <property type="match status" value="1"/>
</dbReference>
<evidence type="ECO:0000259" key="10">
    <source>
        <dbReference type="Pfam" id="PF21192"/>
    </source>
</evidence>
<proteinExistence type="inferred from homology"/>
<dbReference type="GO" id="GO:0005634">
    <property type="term" value="C:nucleus"/>
    <property type="evidence" value="ECO:0007669"/>
    <property type="project" value="UniProtKB-SubCell"/>
</dbReference>
<dbReference type="InterPro" id="IPR007064">
    <property type="entry name" value="Nmd3_N"/>
</dbReference>
<keyword evidence="4 8" id="KW-0813">Transport</keyword>
<keyword evidence="5 8" id="KW-0963">Cytoplasm</keyword>
<dbReference type="WBParaSite" id="SPAL_0001515400.1">
    <property type="protein sequence ID" value="SPAL_0001515400.1"/>
    <property type="gene ID" value="SPAL_0001515400"/>
</dbReference>
<dbReference type="InterPro" id="IPR039768">
    <property type="entry name" value="Nmd3"/>
</dbReference>
<organism evidence="12 13">
    <name type="scientific">Strongyloides papillosus</name>
    <name type="common">Intestinal threadworm</name>
    <dbReference type="NCBI Taxonomy" id="174720"/>
    <lineage>
        <taxon>Eukaryota</taxon>
        <taxon>Metazoa</taxon>
        <taxon>Ecdysozoa</taxon>
        <taxon>Nematoda</taxon>
        <taxon>Chromadorea</taxon>
        <taxon>Rhabditida</taxon>
        <taxon>Tylenchina</taxon>
        <taxon>Panagrolaimomorpha</taxon>
        <taxon>Strongyloidoidea</taxon>
        <taxon>Strongyloididae</taxon>
        <taxon>Strongyloides</taxon>
    </lineage>
</organism>
<dbReference type="GO" id="GO:0005737">
    <property type="term" value="C:cytoplasm"/>
    <property type="evidence" value="ECO:0007669"/>
    <property type="project" value="UniProtKB-SubCell"/>
</dbReference>
<dbReference type="GO" id="GO:0015031">
    <property type="term" value="P:protein transport"/>
    <property type="evidence" value="ECO:0007669"/>
    <property type="project" value="UniProtKB-KW"/>
</dbReference>
<comment type="function">
    <text evidence="1 8">Acts as an adapter for the XPO1/CRM1-mediated export of the 60S ribosomal subunit.</text>
</comment>
<evidence type="ECO:0000256" key="3">
    <source>
        <dbReference type="ARBA" id="ARBA00017035"/>
    </source>
</evidence>
<dbReference type="InterPro" id="IPR048898">
    <property type="entry name" value="OB_NMD3"/>
</dbReference>
<dbReference type="PANTHER" id="PTHR12746:SF2">
    <property type="entry name" value="60S RIBOSOMAL EXPORT PROTEIN NMD3"/>
    <property type="match status" value="1"/>
</dbReference>
<evidence type="ECO:0000313" key="13">
    <source>
        <dbReference type="WBParaSite" id="SPAL_0001515400.1"/>
    </source>
</evidence>
<feature type="domain" description="60S ribosomal export protein NMD3 SH3" evidence="11">
    <location>
        <begin position="251"/>
        <end position="298"/>
    </location>
</feature>
<reference evidence="13" key="1">
    <citation type="submission" date="2017-02" db="UniProtKB">
        <authorList>
            <consortium name="WormBaseParasite"/>
        </authorList>
    </citation>
    <scope>IDENTIFICATION</scope>
</reference>
<feature type="domain" description="60S ribosomal export protein NMD3 OB-fold" evidence="10">
    <location>
        <begin position="315"/>
        <end position="410"/>
    </location>
</feature>
<dbReference type="PANTHER" id="PTHR12746">
    <property type="entry name" value="NONSENSE-MEDIATED MRNA DECAY PROTEIN 3"/>
    <property type="match status" value="1"/>
</dbReference>
<evidence type="ECO:0000259" key="9">
    <source>
        <dbReference type="Pfam" id="PF04981"/>
    </source>
</evidence>
<dbReference type="STRING" id="174720.A0A0N5CB91"/>
<dbReference type="Pfam" id="PF21192">
    <property type="entry name" value="OB_NMD3"/>
    <property type="match status" value="1"/>
</dbReference>
<dbReference type="GO" id="GO:0043023">
    <property type="term" value="F:ribosomal large subunit binding"/>
    <property type="evidence" value="ECO:0007669"/>
    <property type="project" value="InterPro"/>
</dbReference>
<evidence type="ECO:0000256" key="4">
    <source>
        <dbReference type="ARBA" id="ARBA00022448"/>
    </source>
</evidence>
<evidence type="ECO:0000256" key="1">
    <source>
        <dbReference type="ARBA" id="ARBA00002269"/>
    </source>
</evidence>
<protein>
    <recommendedName>
        <fullName evidence="3 8">60S ribosomal export protein NMD3</fullName>
    </recommendedName>
</protein>
<keyword evidence="6 8" id="KW-0653">Protein transport</keyword>
<accession>A0A0N5CB91</accession>
<name>A0A0N5CB91_STREA</name>
<keyword evidence="12" id="KW-1185">Reference proteome</keyword>